<organism evidence="3 4">
    <name type="scientific">Theileria equi strain WA</name>
    <dbReference type="NCBI Taxonomy" id="1537102"/>
    <lineage>
        <taxon>Eukaryota</taxon>
        <taxon>Sar</taxon>
        <taxon>Alveolata</taxon>
        <taxon>Apicomplexa</taxon>
        <taxon>Aconoidasida</taxon>
        <taxon>Piroplasmida</taxon>
        <taxon>Theileriidae</taxon>
        <taxon>Theileria</taxon>
    </lineage>
</organism>
<name>L0AVX2_THEEQ</name>
<reference evidence="3 4" key="1">
    <citation type="journal article" date="2012" name="BMC Genomics">
        <title>Comparative genomic analysis and phylogenetic position of Theileria equi.</title>
        <authorList>
            <person name="Kappmeyer L.S."/>
            <person name="Thiagarajan M."/>
            <person name="Herndon D.R."/>
            <person name="Ramsay J.D."/>
            <person name="Caler E."/>
            <person name="Djikeng A."/>
            <person name="Gillespie J.J."/>
            <person name="Lau A.O."/>
            <person name="Roalson E.H."/>
            <person name="Silva J.C."/>
            <person name="Silva M.G."/>
            <person name="Suarez C.E."/>
            <person name="Ueti M.W."/>
            <person name="Nene V.M."/>
            <person name="Mealey R.H."/>
            <person name="Knowles D.P."/>
            <person name="Brayton K.A."/>
        </authorList>
    </citation>
    <scope>NUCLEOTIDE SEQUENCE [LARGE SCALE GENOMIC DNA]</scope>
    <source>
        <strain evidence="3 4">WA</strain>
    </source>
</reference>
<keyword evidence="4" id="KW-1185">Reference proteome</keyword>
<accession>L0AVX2</accession>
<dbReference type="VEuPathDB" id="PiroplasmaDB:BEWA_025490"/>
<evidence type="ECO:0000256" key="2">
    <source>
        <dbReference type="SAM" id="SignalP"/>
    </source>
</evidence>
<feature type="chain" id="PRO_5003939282" evidence="2">
    <location>
        <begin position="19"/>
        <end position="346"/>
    </location>
</feature>
<proteinExistence type="predicted"/>
<dbReference type="Proteomes" id="UP000031512">
    <property type="component" value="Chromosome 1"/>
</dbReference>
<evidence type="ECO:0000256" key="1">
    <source>
        <dbReference type="SAM" id="MobiDB-lite"/>
    </source>
</evidence>
<keyword evidence="2" id="KW-0732">Signal</keyword>
<evidence type="ECO:0000313" key="4">
    <source>
        <dbReference type="Proteomes" id="UP000031512"/>
    </source>
</evidence>
<dbReference type="GeneID" id="15806002"/>
<feature type="region of interest" description="Disordered" evidence="1">
    <location>
        <begin position="302"/>
        <end position="346"/>
    </location>
</feature>
<feature type="compositionally biased region" description="Basic and acidic residues" evidence="1">
    <location>
        <begin position="328"/>
        <end position="346"/>
    </location>
</feature>
<evidence type="ECO:0000313" key="3">
    <source>
        <dbReference type="EMBL" id="AFZ79700.1"/>
    </source>
</evidence>
<dbReference type="Pfam" id="PF04385">
    <property type="entry name" value="FAINT"/>
    <property type="match status" value="2"/>
</dbReference>
<dbReference type="KEGG" id="beq:BEWA_025490"/>
<dbReference type="AlphaFoldDB" id="L0AVX2"/>
<dbReference type="EMBL" id="CP001669">
    <property type="protein sequence ID" value="AFZ79700.1"/>
    <property type="molecule type" value="Genomic_DNA"/>
</dbReference>
<dbReference type="InterPro" id="IPR007480">
    <property type="entry name" value="DUF529"/>
</dbReference>
<feature type="signal peptide" evidence="2">
    <location>
        <begin position="1"/>
        <end position="18"/>
    </location>
</feature>
<dbReference type="RefSeq" id="XP_004829366.1">
    <property type="nucleotide sequence ID" value="XM_004829309.1"/>
</dbReference>
<sequence>MTLFALLYILSIVRICQCGDDEKVVEAQPPSSPAPGDTVPEILLDVGNVDPSLYISNCCNDDGNDITFVVPRDGVLVNKVVCGETIIWSPGEGENFEYAKLYLKDGEPMVILIAKVRGNLALGRSYVRNGDVWECCTDTSQEKIHDLRVPMERTRSFIINLEEDKDTEECRIFDTKLLGIQMRLFFANPGFLATEVRDNGTPIWKAEDEEDKICLSCNLYYENSAPSLLLVVTKVEEKEDYSYFHMQNGEWKEVTAQEFYAKREGLMPFTPVTKEKEVEEHTPQRSWWTACLEMFIGTAHTTTPASLPAERDSKVEMTEMPTVPVYPKPEERQESSEDTSAKDKPM</sequence>
<protein>
    <submittedName>
        <fullName evidence="3">Signal peptide-containing protein</fullName>
    </submittedName>
</protein>
<gene>
    <name evidence="3" type="ORF">BEWA_025490</name>
</gene>